<dbReference type="InterPro" id="IPR011773">
    <property type="entry name" value="DNA-dir_RpoA"/>
</dbReference>
<evidence type="ECO:0000256" key="2">
    <source>
        <dbReference type="ARBA" id="ARBA00012418"/>
    </source>
</evidence>
<dbReference type="EC" id="2.7.7.6" evidence="2 11"/>
<protein>
    <recommendedName>
        <fullName evidence="3 11">DNA-directed RNA polymerase subunit alpha</fullName>
        <shortName evidence="11">RNAP subunit alpha</shortName>
        <ecNumber evidence="2 11">2.7.7.6</ecNumber>
    </recommendedName>
    <alternativeName>
        <fullName evidence="9 11">RNA polymerase subunit alpha</fullName>
    </alternativeName>
    <alternativeName>
        <fullName evidence="8 11">Transcriptase subunit alpha</fullName>
    </alternativeName>
</protein>
<comment type="domain">
    <text evidence="11">The N-terminal domain is essential for RNAP assembly and basal transcription, whereas the C-terminal domain is involved in interaction with transcriptional regulators and with upstream promoter elements.</text>
</comment>
<evidence type="ECO:0000313" key="14">
    <source>
        <dbReference type="Proteomes" id="UP000289841"/>
    </source>
</evidence>
<dbReference type="InterPro" id="IPR011262">
    <property type="entry name" value="DNA-dir_RNA_pol_insert"/>
</dbReference>
<dbReference type="Gene3D" id="1.10.150.20">
    <property type="entry name" value="5' to 3' exonuclease, C-terminal subdomain"/>
    <property type="match status" value="1"/>
</dbReference>
<dbReference type="STRING" id="1278311.GCA_000428705_01132"/>
<comment type="function">
    <text evidence="11">DNA-dependent RNA polymerase catalyzes the transcription of DNA into RNA using the four ribonucleoside triphosphates as substrates.</text>
</comment>
<dbReference type="GO" id="GO:0003677">
    <property type="term" value="F:DNA binding"/>
    <property type="evidence" value="ECO:0007669"/>
    <property type="project" value="UniProtKB-UniRule"/>
</dbReference>
<comment type="subunit">
    <text evidence="11">Homodimer. The RNAP catalytic core consists of 2 alpha, 1 beta, 1 beta' and 1 omega subunit. When a sigma factor is associated with the core the holoenzyme is formed, which can initiate transcription.</text>
</comment>
<dbReference type="GO" id="GO:0006351">
    <property type="term" value="P:DNA-templated transcription"/>
    <property type="evidence" value="ECO:0007669"/>
    <property type="project" value="UniProtKB-UniRule"/>
</dbReference>
<gene>
    <name evidence="11 13" type="primary">rpoA</name>
    <name evidence="13" type="ORF">NCTC10138_00473</name>
</gene>
<evidence type="ECO:0000256" key="8">
    <source>
        <dbReference type="ARBA" id="ARBA00032524"/>
    </source>
</evidence>
<dbReference type="GO" id="GO:0003899">
    <property type="term" value="F:DNA-directed RNA polymerase activity"/>
    <property type="evidence" value="ECO:0007669"/>
    <property type="project" value="UniProtKB-UniRule"/>
</dbReference>
<dbReference type="Pfam" id="PF01193">
    <property type="entry name" value="RNA_pol_L"/>
    <property type="match status" value="1"/>
</dbReference>
<dbReference type="OrthoDB" id="9805706at2"/>
<accession>A0A449BCF8</accession>
<dbReference type="Pfam" id="PF01000">
    <property type="entry name" value="RNA_pol_A_bac"/>
    <property type="match status" value="1"/>
</dbReference>
<keyword evidence="14" id="KW-1185">Reference proteome</keyword>
<comment type="catalytic activity">
    <reaction evidence="10 11">
        <text>RNA(n) + a ribonucleoside 5'-triphosphate = RNA(n+1) + diphosphate</text>
        <dbReference type="Rhea" id="RHEA:21248"/>
        <dbReference type="Rhea" id="RHEA-COMP:14527"/>
        <dbReference type="Rhea" id="RHEA-COMP:17342"/>
        <dbReference type="ChEBI" id="CHEBI:33019"/>
        <dbReference type="ChEBI" id="CHEBI:61557"/>
        <dbReference type="ChEBI" id="CHEBI:140395"/>
        <dbReference type="EC" id="2.7.7.6"/>
    </reaction>
</comment>
<proteinExistence type="inferred from homology"/>
<feature type="region of interest" description="Alpha N-terminal domain (alpha-NTD)" evidence="11">
    <location>
        <begin position="1"/>
        <end position="228"/>
    </location>
</feature>
<evidence type="ECO:0000259" key="12">
    <source>
        <dbReference type="SMART" id="SM00662"/>
    </source>
</evidence>
<dbReference type="HAMAP" id="MF_00059">
    <property type="entry name" value="RNApol_bact_RpoA"/>
    <property type="match status" value="1"/>
</dbReference>
<dbReference type="NCBIfam" id="NF003513">
    <property type="entry name" value="PRK05182.1-2"/>
    <property type="match status" value="1"/>
</dbReference>
<dbReference type="NCBIfam" id="TIGR02027">
    <property type="entry name" value="rpoA"/>
    <property type="match status" value="1"/>
</dbReference>
<sequence length="328" mass="36862">MKELKFEKPNVEVKVGENNTIEYQIKPLDRGFGITLGNTLRRVLLSSIPGAAIVNVKIDGVEHEFSTIEGVYEDVMGIILNLKQVVFSVDSEDPNFEQTIELYAEGPMTVTAADFNKVTGVNVINPDQVIANLADKGTLSMEVTVRRGVGYVSAQDNKIYNYNRLGVIAIDSIFSPVKRVSYHVDKIRGDNDSLTMNIETDGSIDGREVLPIASKMLVDYLNAIVEISDEVINADYIKEQEKEPINEKLEMSIDKLDLTVRLYNSLKRSGIYTVAQIVNETEEDIMRLRSLGRKSFRELKEKLEENGLSFANSTLKDDKKKSLEEEEE</sequence>
<keyword evidence="6 11" id="KW-0548">Nucleotidyltransferase</keyword>
<evidence type="ECO:0000256" key="9">
    <source>
        <dbReference type="ARBA" id="ARBA00033070"/>
    </source>
</evidence>
<dbReference type="NCBIfam" id="NF003519">
    <property type="entry name" value="PRK05182.2-5"/>
    <property type="match status" value="1"/>
</dbReference>
<dbReference type="InterPro" id="IPR011260">
    <property type="entry name" value="RNAP_asu_C"/>
</dbReference>
<feature type="domain" description="DNA-directed RNA polymerase RpoA/D/Rpb3-type" evidence="12">
    <location>
        <begin position="20"/>
        <end position="227"/>
    </location>
</feature>
<evidence type="ECO:0000256" key="11">
    <source>
        <dbReference type="HAMAP-Rule" id="MF_00059"/>
    </source>
</evidence>
<dbReference type="SMART" id="SM00662">
    <property type="entry name" value="RPOLD"/>
    <property type="match status" value="1"/>
</dbReference>
<dbReference type="Gene3D" id="2.170.120.12">
    <property type="entry name" value="DNA-directed RNA polymerase, insert domain"/>
    <property type="match status" value="1"/>
</dbReference>
<dbReference type="GO" id="GO:0000428">
    <property type="term" value="C:DNA-directed RNA polymerase complex"/>
    <property type="evidence" value="ECO:0007669"/>
    <property type="project" value="UniProtKB-KW"/>
</dbReference>
<dbReference type="CDD" id="cd06928">
    <property type="entry name" value="RNAP_alpha_NTD"/>
    <property type="match status" value="1"/>
</dbReference>
<evidence type="ECO:0000313" key="13">
    <source>
        <dbReference type="EMBL" id="VEU80117.1"/>
    </source>
</evidence>
<dbReference type="GO" id="GO:0005737">
    <property type="term" value="C:cytoplasm"/>
    <property type="evidence" value="ECO:0007669"/>
    <property type="project" value="UniProtKB-ARBA"/>
</dbReference>
<dbReference type="SUPFAM" id="SSF56553">
    <property type="entry name" value="Insert subdomain of RNA polymerase alpha subunit"/>
    <property type="match status" value="1"/>
</dbReference>
<evidence type="ECO:0000256" key="3">
    <source>
        <dbReference type="ARBA" id="ARBA00015972"/>
    </source>
</evidence>
<dbReference type="SUPFAM" id="SSF55257">
    <property type="entry name" value="RBP11-like subunits of RNA polymerase"/>
    <property type="match status" value="1"/>
</dbReference>
<dbReference type="AlphaFoldDB" id="A0A449BCF8"/>
<dbReference type="KEGG" id="aaxa:NCTC10138_00473"/>
<dbReference type="EMBL" id="LR215048">
    <property type="protein sequence ID" value="VEU80117.1"/>
    <property type="molecule type" value="Genomic_DNA"/>
</dbReference>
<keyword evidence="4 11" id="KW-0240">DNA-directed RNA polymerase</keyword>
<dbReference type="InterPro" id="IPR036603">
    <property type="entry name" value="RBP11-like"/>
</dbReference>
<dbReference type="GO" id="GO:0046983">
    <property type="term" value="F:protein dimerization activity"/>
    <property type="evidence" value="ECO:0007669"/>
    <property type="project" value="InterPro"/>
</dbReference>
<name>A0A449BCF8_HAPAX</name>
<dbReference type="SUPFAM" id="SSF47789">
    <property type="entry name" value="C-terminal domain of RNA polymerase alpha subunit"/>
    <property type="match status" value="1"/>
</dbReference>
<reference evidence="13 14" key="1">
    <citation type="submission" date="2019-01" db="EMBL/GenBank/DDBJ databases">
        <authorList>
            <consortium name="Pathogen Informatics"/>
        </authorList>
    </citation>
    <scope>NUCLEOTIDE SEQUENCE [LARGE SCALE GENOMIC DNA]</scope>
    <source>
        <strain evidence="13 14">NCTC10138</strain>
    </source>
</reference>
<dbReference type="InterPro" id="IPR036643">
    <property type="entry name" value="RNApol_insert_sf"/>
</dbReference>
<evidence type="ECO:0000256" key="1">
    <source>
        <dbReference type="ARBA" id="ARBA00007123"/>
    </source>
</evidence>
<evidence type="ECO:0000256" key="5">
    <source>
        <dbReference type="ARBA" id="ARBA00022679"/>
    </source>
</evidence>
<evidence type="ECO:0000256" key="7">
    <source>
        <dbReference type="ARBA" id="ARBA00023163"/>
    </source>
</evidence>
<comment type="similarity">
    <text evidence="1 11">Belongs to the RNA polymerase alpha chain family.</text>
</comment>
<organism evidence="13 14">
    <name type="scientific">Haploplasma axanthum</name>
    <name type="common">Acholeplasma axanthum</name>
    <dbReference type="NCBI Taxonomy" id="29552"/>
    <lineage>
        <taxon>Bacteria</taxon>
        <taxon>Bacillati</taxon>
        <taxon>Mycoplasmatota</taxon>
        <taxon>Mollicutes</taxon>
        <taxon>Acholeplasmatales</taxon>
        <taxon>Acholeplasmataceae</taxon>
        <taxon>Haploplasma</taxon>
    </lineage>
</organism>
<keyword evidence="5 11" id="KW-0808">Transferase</keyword>
<dbReference type="Pfam" id="PF03118">
    <property type="entry name" value="RNA_pol_A_CTD"/>
    <property type="match status" value="1"/>
</dbReference>
<evidence type="ECO:0000256" key="10">
    <source>
        <dbReference type="ARBA" id="ARBA00048552"/>
    </source>
</evidence>
<evidence type="ECO:0000256" key="4">
    <source>
        <dbReference type="ARBA" id="ARBA00022478"/>
    </source>
</evidence>
<keyword evidence="7 11" id="KW-0804">Transcription</keyword>
<dbReference type="FunFam" id="2.170.120.12:FF:000001">
    <property type="entry name" value="DNA-directed RNA polymerase subunit alpha"/>
    <property type="match status" value="1"/>
</dbReference>
<dbReference type="RefSeq" id="WP_026390650.1">
    <property type="nucleotide sequence ID" value="NZ_LR215048.1"/>
</dbReference>
<dbReference type="Gene3D" id="3.30.1360.10">
    <property type="entry name" value="RNA polymerase, RBP11-like subunit"/>
    <property type="match status" value="1"/>
</dbReference>
<dbReference type="Proteomes" id="UP000289841">
    <property type="component" value="Chromosome"/>
</dbReference>
<feature type="region of interest" description="Alpha C-terminal domain (alpha-CTD)" evidence="11">
    <location>
        <begin position="245"/>
        <end position="328"/>
    </location>
</feature>
<evidence type="ECO:0000256" key="6">
    <source>
        <dbReference type="ARBA" id="ARBA00022695"/>
    </source>
</evidence>
<dbReference type="InterPro" id="IPR011263">
    <property type="entry name" value="DNA-dir_RNA_pol_RpoA/D/Rpb3"/>
</dbReference>